<evidence type="ECO:0000313" key="2">
    <source>
        <dbReference type="Proteomes" id="UP000540685"/>
    </source>
</evidence>
<accession>A0A7W9MH57</accession>
<proteinExistence type="predicted"/>
<dbReference type="AlphaFoldDB" id="A0A7W9MH57"/>
<organism evidence="1 2">
    <name type="scientific">Streptosporangium becharense</name>
    <dbReference type="NCBI Taxonomy" id="1816182"/>
    <lineage>
        <taxon>Bacteria</taxon>
        <taxon>Bacillati</taxon>
        <taxon>Actinomycetota</taxon>
        <taxon>Actinomycetes</taxon>
        <taxon>Streptosporangiales</taxon>
        <taxon>Streptosporangiaceae</taxon>
        <taxon>Streptosporangium</taxon>
    </lineage>
</organism>
<protein>
    <submittedName>
        <fullName evidence="1">Uncharacterized protein</fullName>
    </submittedName>
</protein>
<keyword evidence="2" id="KW-1185">Reference proteome</keyword>
<reference evidence="1 2" key="1">
    <citation type="submission" date="2020-08" db="EMBL/GenBank/DDBJ databases">
        <title>Sequencing the genomes of 1000 actinobacteria strains.</title>
        <authorList>
            <person name="Klenk H.-P."/>
        </authorList>
    </citation>
    <scope>NUCLEOTIDE SEQUENCE [LARGE SCALE GENOMIC DNA]</scope>
    <source>
        <strain evidence="1 2">DSM 46887</strain>
    </source>
</reference>
<evidence type="ECO:0000313" key="1">
    <source>
        <dbReference type="EMBL" id="MBB5820812.1"/>
    </source>
</evidence>
<gene>
    <name evidence="1" type="ORF">F4562_003874</name>
</gene>
<dbReference type="RefSeq" id="WP_184542839.1">
    <property type="nucleotide sequence ID" value="NZ_JACHMP010000001.1"/>
</dbReference>
<comment type="caution">
    <text evidence="1">The sequence shown here is derived from an EMBL/GenBank/DDBJ whole genome shotgun (WGS) entry which is preliminary data.</text>
</comment>
<dbReference type="Proteomes" id="UP000540685">
    <property type="component" value="Unassembled WGS sequence"/>
</dbReference>
<sequence length="108" mass="12664">MRVPGRSVQQVGTLTVVTISRKEWQAFLAEYDRGEPATRYTTPTIFYGETNRYARSTTPAEVEPKTRYEEIRNVVLHMGDRRKLIMERPERSYAMDTGYHPRLVVRVE</sequence>
<name>A0A7W9MH57_9ACTN</name>
<dbReference type="EMBL" id="JACHMP010000001">
    <property type="protein sequence ID" value="MBB5820812.1"/>
    <property type="molecule type" value="Genomic_DNA"/>
</dbReference>